<keyword evidence="4" id="KW-1185">Reference proteome</keyword>
<accession>A0ABX8E6Q3</accession>
<protein>
    <submittedName>
        <fullName evidence="3">DUF4350 domain-containing protein</fullName>
    </submittedName>
</protein>
<sequence length="450" mass="48349">MSTHAIPVAGPASAQPNPFSRRAVLGIVLAGGALFVLLLWMIGTGTGFGSGNDGGGHAQGRGLNGYAAMAQYLEARGYDVDMGHGPDDLNPDGLLILTPPADADGREIDRIVSAHRYKGATLVVAPKWVATPVTDKQRSEEKAERGWVNLASARPPEWRGFLDDVAVGLGRGAEEKAAAGTDDPARWKGLGVAGRLPQDHLLAWGEGERLIPLVTNGKGQILAALLDDGGSYPDLEEVAQRPRRSEVDDEDRYPLVLVFEPDLLDNFGMARPQSAALIEDLFERLEIYEDGPIVFDLTLNGFGQTKNLLTLAVTPPFAGVSLCLLLAALLVGWRGFVRFGPPATPERALAFGKKALVANAAGLVRRSRRYHLLREPYAARARARLMAALALPRALDNEAAEAAIDRALATRAPEREPFSAVAARLRAAHRPHDILKAARDLHALERTLTQ</sequence>
<dbReference type="Proteomes" id="UP000677126">
    <property type="component" value="Chromosome"/>
</dbReference>
<feature type="transmembrane region" description="Helical" evidence="1">
    <location>
        <begin position="23"/>
        <end position="42"/>
    </location>
</feature>
<feature type="transmembrane region" description="Helical" evidence="1">
    <location>
        <begin position="317"/>
        <end position="337"/>
    </location>
</feature>
<dbReference type="InterPro" id="IPR025646">
    <property type="entry name" value="DUF4350"/>
</dbReference>
<gene>
    <name evidence="3" type="ORF">HT578_15010</name>
</gene>
<name>A0ABX8E6Q3_9SPHN</name>
<keyword evidence="1" id="KW-0812">Transmembrane</keyword>
<evidence type="ECO:0000256" key="1">
    <source>
        <dbReference type="SAM" id="Phobius"/>
    </source>
</evidence>
<evidence type="ECO:0000313" key="4">
    <source>
        <dbReference type="Proteomes" id="UP000677126"/>
    </source>
</evidence>
<keyword evidence="1" id="KW-1133">Transmembrane helix</keyword>
<organism evidence="3 4">
    <name type="scientific">Novosphingobium decolorationis</name>
    <dbReference type="NCBI Taxonomy" id="2698673"/>
    <lineage>
        <taxon>Bacteria</taxon>
        <taxon>Pseudomonadati</taxon>
        <taxon>Pseudomonadota</taxon>
        <taxon>Alphaproteobacteria</taxon>
        <taxon>Sphingomonadales</taxon>
        <taxon>Sphingomonadaceae</taxon>
        <taxon>Novosphingobium</taxon>
    </lineage>
</organism>
<keyword evidence="1" id="KW-0472">Membrane</keyword>
<dbReference type="Pfam" id="PF14258">
    <property type="entry name" value="DUF4350"/>
    <property type="match status" value="1"/>
</dbReference>
<evidence type="ECO:0000259" key="2">
    <source>
        <dbReference type="Pfam" id="PF14258"/>
    </source>
</evidence>
<proteinExistence type="predicted"/>
<dbReference type="RefSeq" id="WP_213500475.1">
    <property type="nucleotide sequence ID" value="NZ_CP054856.1"/>
</dbReference>
<evidence type="ECO:0000313" key="3">
    <source>
        <dbReference type="EMBL" id="QVM84813.1"/>
    </source>
</evidence>
<dbReference type="EMBL" id="CP054856">
    <property type="protein sequence ID" value="QVM84813.1"/>
    <property type="molecule type" value="Genomic_DNA"/>
</dbReference>
<feature type="domain" description="DUF4350" evidence="2">
    <location>
        <begin position="64"/>
        <end position="281"/>
    </location>
</feature>
<reference evidence="3 4" key="1">
    <citation type="journal article" date="2021" name="Int. J. Syst. Evol. Microbiol.">
        <title>Novosphingobium decolorationis sp. nov., an aniline blue-decolourizing bacterium isolated from East Pacific sediment.</title>
        <authorList>
            <person name="Chen X."/>
            <person name="Dong B."/>
            <person name="Chen T."/>
            <person name="Ren N."/>
            <person name="Wang J."/>
            <person name="Xu Y."/>
            <person name="Yang J."/>
            <person name="Zhu S."/>
            <person name="Chen J."/>
        </authorList>
    </citation>
    <scope>NUCLEOTIDE SEQUENCE [LARGE SCALE GENOMIC DNA]</scope>
    <source>
        <strain evidence="3 4">502str22</strain>
    </source>
</reference>